<dbReference type="Proteomes" id="UP000685013">
    <property type="component" value="Chromosome 3"/>
</dbReference>
<evidence type="ECO:0000313" key="4">
    <source>
        <dbReference type="Proteomes" id="UP000685013"/>
    </source>
</evidence>
<proteinExistence type="predicted"/>
<keyword evidence="2" id="KW-0732">Signal</keyword>
<keyword evidence="4" id="KW-1185">Reference proteome</keyword>
<evidence type="ECO:0000256" key="1">
    <source>
        <dbReference type="SAM" id="MobiDB-lite"/>
    </source>
</evidence>
<evidence type="ECO:0000313" key="3">
    <source>
        <dbReference type="EMBL" id="KAG6603463.1"/>
    </source>
</evidence>
<reference evidence="3 4" key="1">
    <citation type="journal article" date="2021" name="Hortic Res">
        <title>The domestication of Cucurbita argyrosperma as revealed by the genome of its wild relative.</title>
        <authorList>
            <person name="Barrera-Redondo J."/>
            <person name="Sanchez-de la Vega G."/>
            <person name="Aguirre-Liguori J.A."/>
            <person name="Castellanos-Morales G."/>
            <person name="Gutierrez-Guerrero Y.T."/>
            <person name="Aguirre-Dugua X."/>
            <person name="Aguirre-Planter E."/>
            <person name="Tenaillon M.I."/>
            <person name="Lira-Saade R."/>
            <person name="Eguiarte L.E."/>
        </authorList>
    </citation>
    <scope>NUCLEOTIDE SEQUENCE [LARGE SCALE GENOMIC DNA]</scope>
    <source>
        <strain evidence="3">JBR-2021</strain>
    </source>
</reference>
<organism evidence="3 4">
    <name type="scientific">Cucurbita argyrosperma subsp. sororia</name>
    <dbReference type="NCBI Taxonomy" id="37648"/>
    <lineage>
        <taxon>Eukaryota</taxon>
        <taxon>Viridiplantae</taxon>
        <taxon>Streptophyta</taxon>
        <taxon>Embryophyta</taxon>
        <taxon>Tracheophyta</taxon>
        <taxon>Spermatophyta</taxon>
        <taxon>Magnoliopsida</taxon>
        <taxon>eudicotyledons</taxon>
        <taxon>Gunneridae</taxon>
        <taxon>Pentapetalae</taxon>
        <taxon>rosids</taxon>
        <taxon>fabids</taxon>
        <taxon>Cucurbitales</taxon>
        <taxon>Cucurbitaceae</taxon>
        <taxon>Cucurbiteae</taxon>
        <taxon>Cucurbita</taxon>
    </lineage>
</organism>
<evidence type="ECO:0008006" key="5">
    <source>
        <dbReference type="Google" id="ProtNLM"/>
    </source>
</evidence>
<feature type="chain" id="PRO_5044000546" description="Transmembrane protein" evidence="2">
    <location>
        <begin position="30"/>
        <end position="114"/>
    </location>
</feature>
<dbReference type="AlphaFoldDB" id="A0AAV6NUR1"/>
<comment type="caution">
    <text evidence="3">The sequence shown here is derived from an EMBL/GenBank/DDBJ whole genome shotgun (WGS) entry which is preliminary data.</text>
</comment>
<dbReference type="EMBL" id="JAGKQH010000003">
    <property type="protein sequence ID" value="KAG6603463.1"/>
    <property type="molecule type" value="Genomic_DNA"/>
</dbReference>
<name>A0AAV6NUR1_9ROSI</name>
<evidence type="ECO:0000256" key="2">
    <source>
        <dbReference type="SAM" id="SignalP"/>
    </source>
</evidence>
<accession>A0AAV6NUR1</accession>
<feature type="non-terminal residue" evidence="3">
    <location>
        <position position="1"/>
    </location>
</feature>
<protein>
    <recommendedName>
        <fullName evidence="5">Transmembrane protein</fullName>
    </recommendedName>
</protein>
<gene>
    <name evidence="3" type="ORF">SDJN03_04072</name>
</gene>
<feature type="region of interest" description="Disordered" evidence="1">
    <location>
        <begin position="59"/>
        <end position="93"/>
    </location>
</feature>
<sequence length="114" mass="12801">MASTNCEVFLRACVVLLLGFHFFICQTNATRMVGIHEDRAVSMKGPMVNFVMYPKGVPIPPSGHNRRTSADKYTPPPPPSFGSHNPPRLPWDGPCHRPNPPRYCILLRPPPLHF</sequence>
<feature type="signal peptide" evidence="2">
    <location>
        <begin position="1"/>
        <end position="29"/>
    </location>
</feature>